<comment type="caution">
    <text evidence="5">The sequence shown here is derived from an EMBL/GenBank/DDBJ whole genome shotgun (WGS) entry which is preliminary data.</text>
</comment>
<proteinExistence type="predicted"/>
<evidence type="ECO:0000313" key="6">
    <source>
        <dbReference type="Proteomes" id="UP000824056"/>
    </source>
</evidence>
<dbReference type="Proteomes" id="UP000824056">
    <property type="component" value="Unassembled WGS sequence"/>
</dbReference>
<feature type="domain" description="4Fe-4S ferredoxin-type" evidence="4">
    <location>
        <begin position="335"/>
        <end position="363"/>
    </location>
</feature>
<keyword evidence="1" id="KW-0479">Metal-binding</keyword>
<protein>
    <submittedName>
        <fullName evidence="5">Aldo/keto reductase</fullName>
    </submittedName>
</protein>
<dbReference type="AlphaFoldDB" id="A0A9D2FQJ4"/>
<dbReference type="Pfam" id="PF13187">
    <property type="entry name" value="Fer4_9"/>
    <property type="match status" value="1"/>
</dbReference>
<dbReference type="InterPro" id="IPR020471">
    <property type="entry name" value="AKR"/>
</dbReference>
<dbReference type="PRINTS" id="PR00069">
    <property type="entry name" value="ALDKETRDTASE"/>
</dbReference>
<name>A0A9D2FQJ4_9FIRM</name>
<organism evidence="5 6">
    <name type="scientific">Candidatus Blautia pullicola</name>
    <dbReference type="NCBI Taxonomy" id="2838498"/>
    <lineage>
        <taxon>Bacteria</taxon>
        <taxon>Bacillati</taxon>
        <taxon>Bacillota</taxon>
        <taxon>Clostridia</taxon>
        <taxon>Lachnospirales</taxon>
        <taxon>Lachnospiraceae</taxon>
        <taxon>Blautia</taxon>
    </lineage>
</organism>
<dbReference type="Gene3D" id="3.20.20.100">
    <property type="entry name" value="NADP-dependent oxidoreductase domain"/>
    <property type="match status" value="1"/>
</dbReference>
<dbReference type="Gene3D" id="3.30.70.20">
    <property type="match status" value="1"/>
</dbReference>
<dbReference type="InterPro" id="IPR017896">
    <property type="entry name" value="4Fe4S_Fe-S-bd"/>
</dbReference>
<keyword evidence="3" id="KW-0411">Iron-sulfur</keyword>
<keyword evidence="2" id="KW-0408">Iron</keyword>
<dbReference type="PANTHER" id="PTHR43312:SF2">
    <property type="entry name" value="OXIDOREDUCTASE"/>
    <property type="match status" value="1"/>
</dbReference>
<evidence type="ECO:0000256" key="3">
    <source>
        <dbReference type="ARBA" id="ARBA00023014"/>
    </source>
</evidence>
<dbReference type="InterPro" id="IPR053135">
    <property type="entry name" value="AKR2_Oxidoreductase"/>
</dbReference>
<dbReference type="GO" id="GO:0046872">
    <property type="term" value="F:metal ion binding"/>
    <property type="evidence" value="ECO:0007669"/>
    <property type="project" value="UniProtKB-KW"/>
</dbReference>
<reference evidence="5" key="1">
    <citation type="journal article" date="2021" name="PeerJ">
        <title>Extensive microbial diversity within the chicken gut microbiome revealed by metagenomics and culture.</title>
        <authorList>
            <person name="Gilroy R."/>
            <person name="Ravi A."/>
            <person name="Getino M."/>
            <person name="Pursley I."/>
            <person name="Horton D.L."/>
            <person name="Alikhan N.F."/>
            <person name="Baker D."/>
            <person name="Gharbi K."/>
            <person name="Hall N."/>
            <person name="Watson M."/>
            <person name="Adriaenssens E.M."/>
            <person name="Foster-Nyarko E."/>
            <person name="Jarju S."/>
            <person name="Secka A."/>
            <person name="Antonio M."/>
            <person name="Oren A."/>
            <person name="Chaudhuri R.R."/>
            <person name="La Ragione R."/>
            <person name="Hildebrand F."/>
            <person name="Pallen M.J."/>
        </authorList>
    </citation>
    <scope>NUCLEOTIDE SEQUENCE</scope>
    <source>
        <strain evidence="5">1068</strain>
    </source>
</reference>
<dbReference type="PROSITE" id="PS00198">
    <property type="entry name" value="4FE4S_FER_1"/>
    <property type="match status" value="1"/>
</dbReference>
<evidence type="ECO:0000259" key="4">
    <source>
        <dbReference type="PROSITE" id="PS51379"/>
    </source>
</evidence>
<accession>A0A9D2FQJ4</accession>
<dbReference type="PANTHER" id="PTHR43312">
    <property type="entry name" value="D-THREO-ALDOSE 1-DEHYDROGENASE"/>
    <property type="match status" value="1"/>
</dbReference>
<reference evidence="5" key="2">
    <citation type="submission" date="2021-04" db="EMBL/GenBank/DDBJ databases">
        <authorList>
            <person name="Gilroy R."/>
        </authorList>
    </citation>
    <scope>NUCLEOTIDE SEQUENCE</scope>
    <source>
        <strain evidence="5">1068</strain>
    </source>
</reference>
<dbReference type="SUPFAM" id="SSF46548">
    <property type="entry name" value="alpha-helical ferredoxin"/>
    <property type="match status" value="1"/>
</dbReference>
<dbReference type="SUPFAM" id="SSF51430">
    <property type="entry name" value="NAD(P)-linked oxidoreductase"/>
    <property type="match status" value="1"/>
</dbReference>
<dbReference type="PROSITE" id="PS51379">
    <property type="entry name" value="4FE4S_FER_2"/>
    <property type="match status" value="1"/>
</dbReference>
<sequence length="376" mass="42920">MEYRTMEKLGVSPSLLGFGCMRFPLNPDGTINQQEAEKMLDTAIASGVTYIDTAYPYHNGDSEPFVGQVLKKYDRKSFFLATKLPIWNVNTLDDAKRLFEEQLQRLQVDYVDFYLLHCLDKEKWQKTLDLGLLSYMEDMKKQGKIRFFGFSFHDDFDTCKTILTYRPWDFCQIQYNYVDTDIQAGDRGYELAEELQIPMVIMEPVKGGSLATLPSEVTNPFTEFNPNASIPSWALRWVASKPNVKVVLSGMSDMEQVEDNVKTFSPFVPLSLKEKELVADVAGAIKSRTKNGCTGCAYCMPCPFGVNIPQNFKIWNELSMYGNKAKAKQAYFKDLSEKERAEHCQKCGKCEEVCPQALSIRQNLEEASKELLQLED</sequence>
<dbReference type="GO" id="GO:0051536">
    <property type="term" value="F:iron-sulfur cluster binding"/>
    <property type="evidence" value="ECO:0007669"/>
    <property type="project" value="UniProtKB-KW"/>
</dbReference>
<dbReference type="EMBL" id="DXBG01000093">
    <property type="protein sequence ID" value="HIZ65025.1"/>
    <property type="molecule type" value="Genomic_DNA"/>
</dbReference>
<dbReference type="GO" id="GO:0016491">
    <property type="term" value="F:oxidoreductase activity"/>
    <property type="evidence" value="ECO:0007669"/>
    <property type="project" value="InterPro"/>
</dbReference>
<evidence type="ECO:0000313" key="5">
    <source>
        <dbReference type="EMBL" id="HIZ65025.1"/>
    </source>
</evidence>
<evidence type="ECO:0000256" key="1">
    <source>
        <dbReference type="ARBA" id="ARBA00022723"/>
    </source>
</evidence>
<gene>
    <name evidence="5" type="ORF">H9809_03845</name>
</gene>
<evidence type="ECO:0000256" key="2">
    <source>
        <dbReference type="ARBA" id="ARBA00023004"/>
    </source>
</evidence>
<dbReference type="InterPro" id="IPR036812">
    <property type="entry name" value="NAD(P)_OxRdtase_dom_sf"/>
</dbReference>
<dbReference type="PROSITE" id="PS51257">
    <property type="entry name" value="PROKAR_LIPOPROTEIN"/>
    <property type="match status" value="1"/>
</dbReference>
<dbReference type="InterPro" id="IPR017900">
    <property type="entry name" value="4Fe4S_Fe_S_CS"/>
</dbReference>
<dbReference type="CDD" id="cd19096">
    <property type="entry name" value="AKR_Fe-S_oxidoreductase"/>
    <property type="match status" value="1"/>
</dbReference>
<dbReference type="InterPro" id="IPR023210">
    <property type="entry name" value="NADP_OxRdtase_dom"/>
</dbReference>
<dbReference type="Pfam" id="PF00248">
    <property type="entry name" value="Aldo_ket_red"/>
    <property type="match status" value="1"/>
</dbReference>